<dbReference type="FunFam" id="1.10.20.10:FF:000043">
    <property type="entry name" value="Histone H2B"/>
    <property type="match status" value="1"/>
</dbReference>
<keyword evidence="15" id="KW-1185">Reference proteome</keyword>
<dbReference type="GO" id="GO:0005634">
    <property type="term" value="C:nucleus"/>
    <property type="evidence" value="ECO:0007669"/>
    <property type="project" value="UniProtKB-SubCell"/>
</dbReference>
<evidence type="ECO:0000256" key="12">
    <source>
        <dbReference type="SAM" id="MobiDB-lite"/>
    </source>
</evidence>
<feature type="region of interest" description="Disordered" evidence="12">
    <location>
        <begin position="1"/>
        <end position="34"/>
    </location>
</feature>
<dbReference type="SMART" id="SM00427">
    <property type="entry name" value="H2B"/>
    <property type="match status" value="1"/>
</dbReference>
<evidence type="ECO:0000256" key="4">
    <source>
        <dbReference type="ARBA" id="ARBA00017644"/>
    </source>
</evidence>
<dbReference type="PANTHER" id="PTHR23428">
    <property type="entry name" value="HISTONE H2B"/>
    <property type="match status" value="1"/>
</dbReference>
<evidence type="ECO:0000256" key="1">
    <source>
        <dbReference type="ARBA" id="ARBA00004123"/>
    </source>
</evidence>
<keyword evidence="8 11" id="KW-0238">DNA-binding</keyword>
<evidence type="ECO:0000313" key="15">
    <source>
        <dbReference type="Proteomes" id="UP001367676"/>
    </source>
</evidence>
<dbReference type="PRINTS" id="PR00621">
    <property type="entry name" value="HISTONEH2B"/>
</dbReference>
<evidence type="ECO:0000256" key="7">
    <source>
        <dbReference type="ARBA" id="ARBA00022843"/>
    </source>
</evidence>
<evidence type="ECO:0000256" key="2">
    <source>
        <dbReference type="ARBA" id="ARBA00004286"/>
    </source>
</evidence>
<evidence type="ECO:0000313" key="14">
    <source>
        <dbReference type="EMBL" id="KAK7597768.1"/>
    </source>
</evidence>
<comment type="similarity">
    <text evidence="3 11">Belongs to the histone H2B family.</text>
</comment>
<dbReference type="Proteomes" id="UP001367676">
    <property type="component" value="Unassembled WGS sequence"/>
</dbReference>
<comment type="caution">
    <text evidence="14">The sequence shown here is derived from an EMBL/GenBank/DDBJ whole genome shotgun (WGS) entry which is preliminary data.</text>
</comment>
<evidence type="ECO:0000256" key="10">
    <source>
        <dbReference type="ARBA" id="ARBA00023269"/>
    </source>
</evidence>
<reference evidence="14 15" key="1">
    <citation type="submission" date="2024-03" db="EMBL/GenBank/DDBJ databases">
        <title>Adaptation during the transition from Ophiocordyceps entomopathogen to insect associate is accompanied by gene loss and intensified selection.</title>
        <authorList>
            <person name="Ward C.M."/>
            <person name="Onetto C.A."/>
            <person name="Borneman A.R."/>
        </authorList>
    </citation>
    <scope>NUCLEOTIDE SEQUENCE [LARGE SCALE GENOMIC DNA]</scope>
    <source>
        <strain evidence="14">AWRI1</strain>
        <tissue evidence="14">Single Adult Female</tissue>
    </source>
</reference>
<dbReference type="SUPFAM" id="SSF47113">
    <property type="entry name" value="Histone-fold"/>
    <property type="match status" value="1"/>
</dbReference>
<evidence type="ECO:0000256" key="9">
    <source>
        <dbReference type="ARBA" id="ARBA00023242"/>
    </source>
</evidence>
<protein>
    <recommendedName>
        <fullName evidence="4 11">Histone H2B</fullName>
    </recommendedName>
</protein>
<dbReference type="PROSITE" id="PS00357">
    <property type="entry name" value="HISTONE_H2B"/>
    <property type="match status" value="1"/>
</dbReference>
<dbReference type="GO" id="GO:0030527">
    <property type="term" value="F:structural constituent of chromatin"/>
    <property type="evidence" value="ECO:0007669"/>
    <property type="project" value="InterPro"/>
</dbReference>
<dbReference type="Gene3D" id="1.10.20.10">
    <property type="entry name" value="Histone, subunit A"/>
    <property type="match status" value="1"/>
</dbReference>
<dbReference type="GO" id="GO:0046982">
    <property type="term" value="F:protein heterodimerization activity"/>
    <property type="evidence" value="ECO:0007669"/>
    <property type="project" value="InterPro"/>
</dbReference>
<dbReference type="InterPro" id="IPR007125">
    <property type="entry name" value="H2A/H2B/H3"/>
</dbReference>
<gene>
    <name evidence="14" type="ORF">V9T40_009993</name>
</gene>
<accession>A0AAN9Y6Z9</accession>
<dbReference type="EMBL" id="JBBCAQ010000017">
    <property type="protein sequence ID" value="KAK7597768.1"/>
    <property type="molecule type" value="Genomic_DNA"/>
</dbReference>
<feature type="domain" description="Core Histone H2A/H2B/H3" evidence="13">
    <location>
        <begin position="20"/>
        <end position="101"/>
    </location>
</feature>
<evidence type="ECO:0000256" key="8">
    <source>
        <dbReference type="ARBA" id="ARBA00023125"/>
    </source>
</evidence>
<keyword evidence="5 11" id="KW-0158">Chromosome</keyword>
<evidence type="ECO:0000259" key="13">
    <source>
        <dbReference type="Pfam" id="PF00125"/>
    </source>
</evidence>
<sequence>MAPKSKSASVLVKKDVARKKMSGDQAKKKRKKPVHRNYHIHIHRVLKQVHPEIRISKMSMSIMNSLVCDIFERIAAEASKLAHMGKGKTIQTREIQTAVRLLLPGELAKHAISEGTKAVAKYYGSA</sequence>
<keyword evidence="10 11" id="KW-0544">Nucleosome core</keyword>
<dbReference type="InterPro" id="IPR055333">
    <property type="entry name" value="HISTONE_H2B_site"/>
</dbReference>
<dbReference type="Pfam" id="PF00125">
    <property type="entry name" value="Histone"/>
    <property type="match status" value="1"/>
</dbReference>
<organism evidence="14 15">
    <name type="scientific">Parthenolecanium corni</name>
    <dbReference type="NCBI Taxonomy" id="536013"/>
    <lineage>
        <taxon>Eukaryota</taxon>
        <taxon>Metazoa</taxon>
        <taxon>Ecdysozoa</taxon>
        <taxon>Arthropoda</taxon>
        <taxon>Hexapoda</taxon>
        <taxon>Insecta</taxon>
        <taxon>Pterygota</taxon>
        <taxon>Neoptera</taxon>
        <taxon>Paraneoptera</taxon>
        <taxon>Hemiptera</taxon>
        <taxon>Sternorrhyncha</taxon>
        <taxon>Coccoidea</taxon>
        <taxon>Coccidae</taxon>
        <taxon>Parthenolecanium</taxon>
    </lineage>
</organism>
<evidence type="ECO:0000256" key="6">
    <source>
        <dbReference type="ARBA" id="ARBA00022499"/>
    </source>
</evidence>
<keyword evidence="7" id="KW-0832">Ubl conjugation</keyword>
<dbReference type="GO" id="GO:0000786">
    <property type="term" value="C:nucleosome"/>
    <property type="evidence" value="ECO:0007669"/>
    <property type="project" value="UniProtKB-KW"/>
</dbReference>
<comment type="subunit">
    <text evidence="11">The nucleosome is a histone octamer containing two molecules each of H2A, H2B, H3 and H4 assembled in one H3-H4 heterotetramer and two H2A-H2B heterodimers. The octamer wraps approximately 147 bp of DNA.</text>
</comment>
<evidence type="ECO:0000256" key="11">
    <source>
        <dbReference type="RuleBase" id="RU000451"/>
    </source>
</evidence>
<comment type="subcellular location">
    <subcellularLocation>
        <location evidence="2">Chromosome</location>
    </subcellularLocation>
    <subcellularLocation>
        <location evidence="1 11">Nucleus</location>
    </subcellularLocation>
</comment>
<dbReference type="CDD" id="cd22910">
    <property type="entry name" value="HFD_H2B"/>
    <property type="match status" value="1"/>
</dbReference>
<evidence type="ECO:0000256" key="5">
    <source>
        <dbReference type="ARBA" id="ARBA00022454"/>
    </source>
</evidence>
<dbReference type="AlphaFoldDB" id="A0AAN9Y6Z9"/>
<dbReference type="InterPro" id="IPR009072">
    <property type="entry name" value="Histone-fold"/>
</dbReference>
<proteinExistence type="inferred from homology"/>
<keyword evidence="6" id="KW-1017">Isopeptide bond</keyword>
<dbReference type="InterPro" id="IPR000558">
    <property type="entry name" value="Histone_H2B"/>
</dbReference>
<keyword evidence="9 11" id="KW-0539">Nucleus</keyword>
<name>A0AAN9Y6Z9_9HEMI</name>
<evidence type="ECO:0000256" key="3">
    <source>
        <dbReference type="ARBA" id="ARBA00006846"/>
    </source>
</evidence>
<dbReference type="GO" id="GO:0003677">
    <property type="term" value="F:DNA binding"/>
    <property type="evidence" value="ECO:0007669"/>
    <property type="project" value="UniProtKB-KW"/>
</dbReference>